<dbReference type="EMBL" id="BKCP01007181">
    <property type="protein sequence ID" value="GER44891.1"/>
    <property type="molecule type" value="Genomic_DNA"/>
</dbReference>
<keyword evidence="1" id="KW-0677">Repeat</keyword>
<dbReference type="Proteomes" id="UP000325081">
    <property type="component" value="Unassembled WGS sequence"/>
</dbReference>
<evidence type="ECO:0000256" key="3">
    <source>
        <dbReference type="PROSITE-ProRule" id="PRU00259"/>
    </source>
</evidence>
<sequence>MCLPTDVVDVITLLEDAPHKVNEDLNYKKIQQATENLISFSPDVPQSSQKKDSFEDSEETAAFWNDPETIAAIEKIERAIGKRAAYKEKTGDDDVPSFSMGWGLSSQSQESDRGWEDILNVSRQFSTDNRDDDDVHALNKLPYCKLDSRSVGIREGVLFLTYSSLSAYSEKGHSRLQQLVQCVIKQKIVFSSREGNRQRQEKPCLIFRHKSTVAEFLSKNYEWANKHALSILIANRNKLLRLFADFKTEKGSSVRFGTVRFGSVFDSERLLLLKFKALFASGLYFSSPVMVSIEDSRSHSHSHSNPNITSPYSQNRPYYYYTPPPSSARISRSMGRSMRTVRSNIFGAHDSGPIAEKSPNVSENLTDSVIDLRLDELASKSSRNSKSPSSSDLDGILDISTAFSDFSACSSDISGELQRLANLPVPGPSEVASSEPEIEPCAGFLQRETFSTEIIEIISPEDLQPTVKLCVDGLQSPSVAVKRSAAAKLRLLAKNRADNRALIGESGAVPALIPLLRSSDPMTQEHAVTALLNLSLHEGNKSVITHAGGIKSLIYVLKTGTETSKQNAACALLSLALVEEYKLSIGASGAIPPLVALLINGSNRGKKDALTTLYKLCSVNLNKERAVSAGAVRPLVGLVGEQGTGLAEKAMVVLSSLAGIEMGREAVVEEGGIVALVEAIEDGSEKGKEFAVLTLLQLCAESVTNRGLFIREGGIPPLVALSQTGTAKAKHKVATGY</sequence>
<feature type="repeat" description="ARM" evidence="3">
    <location>
        <begin position="507"/>
        <end position="549"/>
    </location>
</feature>
<dbReference type="InterPro" id="IPR039187">
    <property type="entry name" value="SNO_AAA"/>
</dbReference>
<dbReference type="OrthoDB" id="7537227at2759"/>
<feature type="repeat" description="ARM" evidence="3">
    <location>
        <begin position="630"/>
        <end position="672"/>
    </location>
</feature>
<comment type="caution">
    <text evidence="6">The sequence shown here is derived from an EMBL/GenBank/DDBJ whole genome shotgun (WGS) entry which is preliminary data.</text>
</comment>
<accession>A0A5A7QLW9</accession>
<dbReference type="InterPro" id="IPR058678">
    <property type="entry name" value="ARM_PUB"/>
</dbReference>
<dbReference type="AlphaFoldDB" id="A0A5A7QLW9"/>
<dbReference type="FunFam" id="1.25.10.10:FF:000308">
    <property type="entry name" value="U-box domain-containing protein 4"/>
    <property type="match status" value="1"/>
</dbReference>
<dbReference type="InterPro" id="IPR000225">
    <property type="entry name" value="Armadillo"/>
</dbReference>
<evidence type="ECO:0000256" key="2">
    <source>
        <dbReference type="ARBA" id="ARBA00022786"/>
    </source>
</evidence>
<organism evidence="6 7">
    <name type="scientific">Striga asiatica</name>
    <name type="common">Asiatic witchweed</name>
    <name type="synonym">Buchnera asiatica</name>
    <dbReference type="NCBI Taxonomy" id="4170"/>
    <lineage>
        <taxon>Eukaryota</taxon>
        <taxon>Viridiplantae</taxon>
        <taxon>Streptophyta</taxon>
        <taxon>Embryophyta</taxon>
        <taxon>Tracheophyta</taxon>
        <taxon>Spermatophyta</taxon>
        <taxon>Magnoliopsida</taxon>
        <taxon>eudicotyledons</taxon>
        <taxon>Gunneridae</taxon>
        <taxon>Pentapetalae</taxon>
        <taxon>asterids</taxon>
        <taxon>lamiids</taxon>
        <taxon>Lamiales</taxon>
        <taxon>Orobanchaceae</taxon>
        <taxon>Buchnereae</taxon>
        <taxon>Striga</taxon>
    </lineage>
</organism>
<evidence type="ECO:0000313" key="6">
    <source>
        <dbReference type="EMBL" id="GER44891.1"/>
    </source>
</evidence>
<feature type="domain" description="U-box" evidence="5">
    <location>
        <begin position="483"/>
        <end position="732"/>
    </location>
</feature>
<reference evidence="7" key="1">
    <citation type="journal article" date="2019" name="Curr. Biol.">
        <title>Genome Sequence of Striga asiatica Provides Insight into the Evolution of Plant Parasitism.</title>
        <authorList>
            <person name="Yoshida S."/>
            <person name="Kim S."/>
            <person name="Wafula E.K."/>
            <person name="Tanskanen J."/>
            <person name="Kim Y.M."/>
            <person name="Honaas L."/>
            <person name="Yang Z."/>
            <person name="Spallek T."/>
            <person name="Conn C.E."/>
            <person name="Ichihashi Y."/>
            <person name="Cheong K."/>
            <person name="Cui S."/>
            <person name="Der J.P."/>
            <person name="Gundlach H."/>
            <person name="Jiao Y."/>
            <person name="Hori C."/>
            <person name="Ishida J.K."/>
            <person name="Kasahara H."/>
            <person name="Kiba T."/>
            <person name="Kim M.S."/>
            <person name="Koo N."/>
            <person name="Laohavisit A."/>
            <person name="Lee Y.H."/>
            <person name="Lumba S."/>
            <person name="McCourt P."/>
            <person name="Mortimer J.C."/>
            <person name="Mutuku J.M."/>
            <person name="Nomura T."/>
            <person name="Sasaki-Sekimoto Y."/>
            <person name="Seto Y."/>
            <person name="Wang Y."/>
            <person name="Wakatake T."/>
            <person name="Sakakibara H."/>
            <person name="Demura T."/>
            <person name="Yamaguchi S."/>
            <person name="Yoneyama K."/>
            <person name="Manabe R.I."/>
            <person name="Nelson D.C."/>
            <person name="Schulman A.H."/>
            <person name="Timko M.P."/>
            <person name="dePamphilis C.W."/>
            <person name="Choi D."/>
            <person name="Shirasu K."/>
        </authorList>
    </citation>
    <scope>NUCLEOTIDE SEQUENCE [LARGE SCALE GENOMIC DNA]</scope>
    <source>
        <strain evidence="7">cv. UVA1</strain>
    </source>
</reference>
<evidence type="ECO:0000259" key="5">
    <source>
        <dbReference type="Pfam" id="PF25598"/>
    </source>
</evidence>
<dbReference type="InterPro" id="IPR016024">
    <property type="entry name" value="ARM-type_fold"/>
</dbReference>
<dbReference type="InterPro" id="IPR011989">
    <property type="entry name" value="ARM-like"/>
</dbReference>
<keyword evidence="2" id="KW-0833">Ubl conjugation pathway</keyword>
<dbReference type="Gene3D" id="1.25.10.10">
    <property type="entry name" value="Leucine-rich Repeat Variant"/>
    <property type="match status" value="2"/>
</dbReference>
<name>A0A5A7QLW9_STRAF</name>
<evidence type="ECO:0000256" key="1">
    <source>
        <dbReference type="ARBA" id="ARBA00022737"/>
    </source>
</evidence>
<keyword evidence="7" id="KW-1185">Reference proteome</keyword>
<dbReference type="PANTHER" id="PTHR23315:SF356">
    <property type="entry name" value="U-BOX DOMAIN-CONTAINING PROTEIN 4-LIKE"/>
    <property type="match status" value="1"/>
</dbReference>
<proteinExistence type="predicted"/>
<dbReference type="SUPFAM" id="SSF48371">
    <property type="entry name" value="ARM repeat"/>
    <property type="match status" value="1"/>
</dbReference>
<evidence type="ECO:0000259" key="4">
    <source>
        <dbReference type="Pfam" id="PF13872"/>
    </source>
</evidence>
<protein>
    <submittedName>
        <fullName evidence="6">U-box domain-containing protein</fullName>
    </submittedName>
</protein>
<dbReference type="Pfam" id="PF25598">
    <property type="entry name" value="ARM_PUB"/>
    <property type="match status" value="1"/>
</dbReference>
<dbReference type="PANTHER" id="PTHR23315">
    <property type="entry name" value="U BOX DOMAIN-CONTAINING"/>
    <property type="match status" value="1"/>
</dbReference>
<dbReference type="PROSITE" id="PS50176">
    <property type="entry name" value="ARM_REPEAT"/>
    <property type="match status" value="2"/>
</dbReference>
<evidence type="ECO:0000313" key="7">
    <source>
        <dbReference type="Proteomes" id="UP000325081"/>
    </source>
</evidence>
<feature type="domain" description="Strawberry notch AAA" evidence="4">
    <location>
        <begin position="123"/>
        <end position="183"/>
    </location>
</feature>
<gene>
    <name evidence="6" type="ORF">STAS_21810</name>
</gene>
<dbReference type="Pfam" id="PF13872">
    <property type="entry name" value="AAA_34"/>
    <property type="match status" value="1"/>
</dbReference>
<dbReference type="SMART" id="SM00185">
    <property type="entry name" value="ARM"/>
    <property type="match status" value="5"/>
</dbReference>